<sequence>MKRLSLVAILIAGSMFAASISDSSNTELYSMVKDADAKTLSDVSFEVHKRAGKLNSQAKEIKQGFKDEMHKKISSMSDEDRAKFMQEYKKNMNEKIDSLTVKEAREMGFGGMGMGGQGKMMNGECKKMSGKQGGMMCQKMMSGKGMMMQGQGMKKGMMNHGDHANMKKGMQGEGMMMDSEDMQKGQGM</sequence>
<evidence type="ECO:0000256" key="1">
    <source>
        <dbReference type="SAM" id="SignalP"/>
    </source>
</evidence>
<evidence type="ECO:0008006" key="4">
    <source>
        <dbReference type="Google" id="ProtNLM"/>
    </source>
</evidence>
<proteinExistence type="predicted"/>
<dbReference type="EMBL" id="PDHH01000001">
    <property type="protein sequence ID" value="PSM53033.1"/>
    <property type="molecule type" value="Genomic_DNA"/>
</dbReference>
<evidence type="ECO:0000313" key="3">
    <source>
        <dbReference type="Proteomes" id="UP000240535"/>
    </source>
</evidence>
<organism evidence="2 3">
    <name type="scientific">Campylobacter blaseri</name>
    <dbReference type="NCBI Taxonomy" id="2042961"/>
    <lineage>
        <taxon>Bacteria</taxon>
        <taxon>Pseudomonadati</taxon>
        <taxon>Campylobacterota</taxon>
        <taxon>Epsilonproteobacteria</taxon>
        <taxon>Campylobacterales</taxon>
        <taxon>Campylobacteraceae</taxon>
        <taxon>Campylobacter</taxon>
    </lineage>
</organism>
<keyword evidence="1" id="KW-0732">Signal</keyword>
<reference evidence="3" key="1">
    <citation type="submission" date="2017-10" db="EMBL/GenBank/DDBJ databases">
        <title>Campylobacter species from seals.</title>
        <authorList>
            <person name="Gilbert M.J."/>
            <person name="Zomer A.L."/>
            <person name="Timmerman A.J."/>
            <person name="Duim B."/>
            <person name="Wagenaar J.A."/>
        </authorList>
    </citation>
    <scope>NUCLEOTIDE SEQUENCE [LARGE SCALE GENOMIC DNA]</scope>
    <source>
        <strain evidence="3">17S00004-5</strain>
    </source>
</reference>
<dbReference type="Proteomes" id="UP000240535">
    <property type="component" value="Unassembled WGS sequence"/>
</dbReference>
<accession>A0A2P8R3G2</accession>
<dbReference type="AlphaFoldDB" id="A0A2P8R3G2"/>
<gene>
    <name evidence="2" type="ORF">CQ405_00315</name>
</gene>
<dbReference type="InterPro" id="IPR038310">
    <property type="entry name" value="DUF1104_sf"/>
</dbReference>
<keyword evidence="3" id="KW-1185">Reference proteome</keyword>
<protein>
    <recommendedName>
        <fullName evidence="4">DUF1104 domain-containing protein</fullName>
    </recommendedName>
</protein>
<comment type="caution">
    <text evidence="2">The sequence shown here is derived from an EMBL/GenBank/DDBJ whole genome shotgun (WGS) entry which is preliminary data.</text>
</comment>
<evidence type="ECO:0000313" key="2">
    <source>
        <dbReference type="EMBL" id="PSM53033.1"/>
    </source>
</evidence>
<dbReference type="InterPro" id="IPR009488">
    <property type="entry name" value="DUF1104"/>
</dbReference>
<dbReference type="Gene3D" id="1.20.120.1430">
    <property type="entry name" value="HP0721 helical bundle"/>
    <property type="match status" value="1"/>
</dbReference>
<feature type="chain" id="PRO_5015197769" description="DUF1104 domain-containing protein" evidence="1">
    <location>
        <begin position="18"/>
        <end position="188"/>
    </location>
</feature>
<name>A0A2P8R3G2_9BACT</name>
<dbReference type="RefSeq" id="WP_106869413.1">
    <property type="nucleotide sequence ID" value="NZ_CP053841.1"/>
</dbReference>
<dbReference type="Pfam" id="PF06518">
    <property type="entry name" value="DUF1104"/>
    <property type="match status" value="1"/>
</dbReference>
<dbReference type="OrthoDB" id="5355579at2"/>
<feature type="signal peptide" evidence="1">
    <location>
        <begin position="1"/>
        <end position="17"/>
    </location>
</feature>